<protein>
    <recommendedName>
        <fullName evidence="3">DUF1684 domain-containing protein</fullName>
    </recommendedName>
</protein>
<dbReference type="Gene3D" id="6.10.250.1680">
    <property type="match status" value="1"/>
</dbReference>
<dbReference type="EMBL" id="BOMV01000005">
    <property type="protein sequence ID" value="GIE93145.1"/>
    <property type="molecule type" value="Genomic_DNA"/>
</dbReference>
<accession>A0A919JT04</accession>
<evidence type="ECO:0000313" key="2">
    <source>
        <dbReference type="Proteomes" id="UP000636960"/>
    </source>
</evidence>
<name>A0A919JT04_9ACTN</name>
<evidence type="ECO:0008006" key="3">
    <source>
        <dbReference type="Google" id="ProtNLM"/>
    </source>
</evidence>
<dbReference type="RefSeq" id="WP_203778983.1">
    <property type="nucleotide sequence ID" value="NZ_BOMV01000005.1"/>
</dbReference>
<dbReference type="PANTHER" id="PTHR41913:SF1">
    <property type="entry name" value="DUF1684 DOMAIN-CONTAINING PROTEIN"/>
    <property type="match status" value="1"/>
</dbReference>
<reference evidence="1" key="1">
    <citation type="submission" date="2021-01" db="EMBL/GenBank/DDBJ databases">
        <title>Whole genome shotgun sequence of Actinoplanes rishiriensis NBRC 108556.</title>
        <authorList>
            <person name="Komaki H."/>
            <person name="Tamura T."/>
        </authorList>
    </citation>
    <scope>NUCLEOTIDE SEQUENCE</scope>
    <source>
        <strain evidence="1">NBRC 108556</strain>
    </source>
</reference>
<dbReference type="Pfam" id="PF07920">
    <property type="entry name" value="DUF1684"/>
    <property type="match status" value="1"/>
</dbReference>
<organism evidence="1 2">
    <name type="scientific">Paractinoplanes rishiriensis</name>
    <dbReference type="NCBI Taxonomy" id="1050105"/>
    <lineage>
        <taxon>Bacteria</taxon>
        <taxon>Bacillati</taxon>
        <taxon>Actinomycetota</taxon>
        <taxon>Actinomycetes</taxon>
        <taxon>Micromonosporales</taxon>
        <taxon>Micromonosporaceae</taxon>
        <taxon>Paractinoplanes</taxon>
    </lineage>
</organism>
<comment type="caution">
    <text evidence="1">The sequence shown here is derived from an EMBL/GenBank/DDBJ whole genome shotgun (WGS) entry which is preliminary data.</text>
</comment>
<proteinExistence type="predicted"/>
<dbReference type="PANTHER" id="PTHR41913">
    <property type="entry name" value="DUF1684 DOMAIN-CONTAINING PROTEIN"/>
    <property type="match status" value="1"/>
</dbReference>
<sequence>MTALELADYRAAVARIYLESADLADFRARRDRLFATHPQSPVPAESFTGLLYYPANPDAIVEVPLRPSPADLEIDTGGPDGVVRYTRAGILDTPFGELSLWWMAAYGGGLFLPVRDATSGRTTYGGGRYLTDTVKGTHGRGVEWRGADRVRLDFNYLYNPSCAYDDAWLCPLAPPENRVPAAIEAGELSYR</sequence>
<dbReference type="Proteomes" id="UP000636960">
    <property type="component" value="Unassembled WGS sequence"/>
</dbReference>
<evidence type="ECO:0000313" key="1">
    <source>
        <dbReference type="EMBL" id="GIE93145.1"/>
    </source>
</evidence>
<dbReference type="AlphaFoldDB" id="A0A919JT04"/>
<gene>
    <name evidence="1" type="ORF">Ari01nite_06100</name>
</gene>
<dbReference type="InterPro" id="IPR012467">
    <property type="entry name" value="DUF1684"/>
</dbReference>
<keyword evidence="2" id="KW-1185">Reference proteome</keyword>